<dbReference type="Pfam" id="PF22784">
    <property type="entry name" value="PTP-SAK"/>
    <property type="match status" value="1"/>
</dbReference>
<dbReference type="InterPro" id="IPR057023">
    <property type="entry name" value="PTP-SAK"/>
</dbReference>
<dbReference type="InterPro" id="IPR016130">
    <property type="entry name" value="Tyr_Pase_AS"/>
</dbReference>
<dbReference type="InterPro" id="IPR029021">
    <property type="entry name" value="Prot-tyrosine_phosphatase-like"/>
</dbReference>
<evidence type="ECO:0000313" key="3">
    <source>
        <dbReference type="EMBL" id="VDN65875.1"/>
    </source>
</evidence>
<dbReference type="PROSITE" id="PS50056">
    <property type="entry name" value="TYR_PHOSPHATASE_2"/>
    <property type="match status" value="1"/>
</dbReference>
<reference evidence="3" key="1">
    <citation type="submission" date="2018-11" db="EMBL/GenBank/DDBJ databases">
        <authorList>
            <consortium name="Genoscope - CEA"/>
            <person name="William W."/>
        </authorList>
    </citation>
    <scope>NUCLEOTIDE SEQUENCE [LARGE SCALE GENOMIC DNA]</scope>
    <source>
        <strain evidence="3">T9AD</strain>
    </source>
</reference>
<dbReference type="InterPro" id="IPR000387">
    <property type="entry name" value="Tyr_Pase_dom"/>
</dbReference>
<keyword evidence="2" id="KW-0378">Hydrolase</keyword>
<organism evidence="3">
    <name type="scientific">Ectopseudomonas oleovorans</name>
    <name type="common">Pseudomonas oleovorans</name>
    <dbReference type="NCBI Taxonomy" id="301"/>
    <lineage>
        <taxon>Bacteria</taxon>
        <taxon>Pseudomonadati</taxon>
        <taxon>Pseudomonadota</taxon>
        <taxon>Gammaproteobacteria</taxon>
        <taxon>Pseudomonadales</taxon>
        <taxon>Pseudomonadaceae</taxon>
        <taxon>Ectopseudomonas</taxon>
    </lineage>
</organism>
<proteinExistence type="inferred from homology"/>
<dbReference type="OrthoDB" id="9814896at2"/>
<dbReference type="GO" id="GO:0016791">
    <property type="term" value="F:phosphatase activity"/>
    <property type="evidence" value="ECO:0007669"/>
    <property type="project" value="TreeGrafter"/>
</dbReference>
<comment type="similarity">
    <text evidence="1">Belongs to the protein-tyrosine phosphatase family.</text>
</comment>
<evidence type="ECO:0000256" key="1">
    <source>
        <dbReference type="ARBA" id="ARBA00009580"/>
    </source>
</evidence>
<dbReference type="EMBL" id="LR130779">
    <property type="protein sequence ID" value="VDN65875.1"/>
    <property type="molecule type" value="Genomic_DNA"/>
</dbReference>
<sequence length="225" mass="24322">MTGYLQLARLGLAALVFLGALLALPLSMAWGASSALPLEPAHPAGWAQSLEPRLNLYRMGPGLYRSALPKTTDWPALQRLGVTTVVNFYQHSDAEWLRDPQVTQVHLPMHTDRVDDSDVIAALRSIREGESRGAVLIHCKHGQNRTGLIAAMYRVIYQGWSKEQALAEMAGAGFGGEDRMGDAERYIRGADVGALRIALESGACSTSPWALCALKAKLTSLVEGV</sequence>
<accession>A0A653BB55</accession>
<name>A0A653BB55_ECTOL</name>
<dbReference type="SUPFAM" id="SSF52799">
    <property type="entry name" value="(Phosphotyrosine protein) phosphatases II"/>
    <property type="match status" value="1"/>
</dbReference>
<dbReference type="PANTHER" id="PTHR31126:SF72">
    <property type="entry name" value="DUAL SPECIFICITY PROTEIN PHOSPHATASE TPBA"/>
    <property type="match status" value="1"/>
</dbReference>
<dbReference type="AlphaFoldDB" id="A0A653BB55"/>
<gene>
    <name evidence="3" type="ORF">POT9AD_4900</name>
</gene>
<dbReference type="PROSITE" id="PS00383">
    <property type="entry name" value="TYR_PHOSPHATASE_1"/>
    <property type="match status" value="1"/>
</dbReference>
<dbReference type="PANTHER" id="PTHR31126">
    <property type="entry name" value="TYROSINE-PROTEIN PHOSPHATASE"/>
    <property type="match status" value="1"/>
</dbReference>
<evidence type="ECO:0000256" key="2">
    <source>
        <dbReference type="ARBA" id="ARBA00022801"/>
    </source>
</evidence>
<protein>
    <submittedName>
        <fullName evidence="3">Tyrosine phosphatase family protein</fullName>
    </submittedName>
</protein>
<dbReference type="Gene3D" id="3.90.190.10">
    <property type="entry name" value="Protein tyrosine phosphatase superfamily"/>
    <property type="match status" value="1"/>
</dbReference>